<reference evidence="11" key="1">
    <citation type="submission" date="2016-09" db="EMBL/GenBank/DDBJ databases">
        <authorList>
            <person name="Koehorst J."/>
        </authorList>
    </citation>
    <scope>NUCLEOTIDE SEQUENCE [LARGE SCALE GENOMIC DNA]</scope>
</reference>
<dbReference type="InterPro" id="IPR007630">
    <property type="entry name" value="RNA_pol_sigma70_r4"/>
</dbReference>
<evidence type="ECO:0000256" key="1">
    <source>
        <dbReference type="ARBA" id="ARBA00022490"/>
    </source>
</evidence>
<sequence>MTKPKQNSSSSAAKPAKPAQKTEAEPTGKKTDTKAAASKPVAKKAAPAGDAKKAPAAKQSVPAPAKKASAPKAAKAPAKPEPEAEPKADRAKTTKSPKVSARELQEFFPDDITLKTAFKQLVTIAKKKGGYVTDDDIFDALPDDGYDPQDGEIIFERLHSLGIEVRDDAPVAPTPLQLSGLPGGKKAKKGHKVEPVRGIVDTPGVQEKIRELILLANEQGYLTYDDINDVLPNDMIDPQDYEEIMERLRSMQFDIIDASDVDSYSDRQRLSDIEEEDETEKMEAKLDILDDPVRMYLKQMGQKDLLSRQEEVAISLRIEKAEDELQKHIHRFGTVYSYYLDFADKVIRNEERFDRIVIDKNIDRRDKYLKEVHRLMGRVIEAHEDAQSAYVRLHKARKSGKAVTAYENSFNESRDELTELFSQFSFKSKIFEDFVEKLRELRLKIKKLTKQLDSNPDNKEHQDALREYEMQVWMPVDEFFETYQQMKVSAKEAQRAKKEMIEANLRLVISIAKKYTNRGLAFLDLIQEGNMGLMKAVEKFEYRRGYKFSTYATWWIRQAITRSIADQARTIRIPVHMIETINKLMRVQKKLVQDLGREPTPEEISVDSGMPVDRVRSVLKMAQQPISMQQPVGDSDDTSFGDFLEDKTAENPMEGASFASLREKLHGVLDTLNERERAVIEQRFGLRDGNPRTLEEVGRQFNVTRERIRQIEAKALRKLRHPTRISRIKGFLDSTGA</sequence>
<dbReference type="AlphaFoldDB" id="A0A1H6L4L6"/>
<gene>
    <name evidence="6" type="primary">sigA</name>
    <name evidence="10" type="ORF">PYTT_0788</name>
</gene>
<dbReference type="GO" id="GO:0016987">
    <property type="term" value="F:sigma factor activity"/>
    <property type="evidence" value="ECO:0007669"/>
    <property type="project" value="UniProtKB-UniRule"/>
</dbReference>
<feature type="compositionally biased region" description="Basic and acidic residues" evidence="7">
    <location>
        <begin position="78"/>
        <end position="92"/>
    </location>
</feature>
<keyword evidence="5 6" id="KW-0804">Transcription</keyword>
<dbReference type="Pfam" id="PF00140">
    <property type="entry name" value="Sigma70_r1_2"/>
    <property type="match status" value="1"/>
</dbReference>
<accession>A0A1H6L4L6</accession>
<feature type="region of interest" description="Sigma-70 factor domain-4" evidence="6">
    <location>
        <begin position="668"/>
        <end position="721"/>
    </location>
</feature>
<keyword evidence="11" id="KW-1185">Reference proteome</keyword>
<evidence type="ECO:0000256" key="6">
    <source>
        <dbReference type="HAMAP-Rule" id="MF_00963"/>
    </source>
</evidence>
<dbReference type="Pfam" id="PF04542">
    <property type="entry name" value="Sigma70_r2"/>
    <property type="match status" value="1"/>
</dbReference>
<feature type="domain" description="RNA polymerase sigma-70" evidence="8">
    <location>
        <begin position="524"/>
        <end position="537"/>
    </location>
</feature>
<dbReference type="CDD" id="cd06171">
    <property type="entry name" value="Sigma70_r4"/>
    <property type="match status" value="1"/>
</dbReference>
<dbReference type="InterPro" id="IPR028630">
    <property type="entry name" value="Sigma70_RpoD"/>
</dbReference>
<evidence type="ECO:0000259" key="9">
    <source>
        <dbReference type="PROSITE" id="PS00716"/>
    </source>
</evidence>
<dbReference type="InterPro" id="IPR007627">
    <property type="entry name" value="RNA_pol_sigma70_r2"/>
</dbReference>
<dbReference type="PANTHER" id="PTHR30603:SF60">
    <property type="entry name" value="RNA POLYMERASE SIGMA FACTOR RPOD"/>
    <property type="match status" value="1"/>
</dbReference>
<feature type="short sequence motif" description="Interaction with polymerase core subunit RpoC" evidence="6">
    <location>
        <begin position="524"/>
        <end position="527"/>
    </location>
</feature>
<dbReference type="Pfam" id="PF03979">
    <property type="entry name" value="Sigma70_r1_1"/>
    <property type="match status" value="2"/>
</dbReference>
<dbReference type="InterPro" id="IPR014284">
    <property type="entry name" value="RNA_pol_sigma-70_dom"/>
</dbReference>
<evidence type="ECO:0000256" key="4">
    <source>
        <dbReference type="ARBA" id="ARBA00023125"/>
    </source>
</evidence>
<evidence type="ECO:0000256" key="5">
    <source>
        <dbReference type="ARBA" id="ARBA00023163"/>
    </source>
</evidence>
<dbReference type="GO" id="GO:0005737">
    <property type="term" value="C:cytoplasm"/>
    <property type="evidence" value="ECO:0007669"/>
    <property type="project" value="UniProtKB-SubCell"/>
</dbReference>
<dbReference type="InterPro" id="IPR000943">
    <property type="entry name" value="RNA_pol_sigma70"/>
</dbReference>
<feature type="region of interest" description="Sigma-70 factor domain-2" evidence="6">
    <location>
        <begin position="500"/>
        <end position="570"/>
    </location>
</feature>
<dbReference type="Pfam" id="PF04539">
    <property type="entry name" value="Sigma70_r3"/>
    <property type="match status" value="1"/>
</dbReference>
<dbReference type="InterPro" id="IPR009042">
    <property type="entry name" value="RNA_pol_sigma70_r1_2"/>
</dbReference>
<dbReference type="GO" id="GO:0006352">
    <property type="term" value="P:DNA-templated transcription initiation"/>
    <property type="evidence" value="ECO:0007669"/>
    <property type="project" value="UniProtKB-UniRule"/>
</dbReference>
<dbReference type="PROSITE" id="PS00716">
    <property type="entry name" value="SIGMA70_2"/>
    <property type="match status" value="1"/>
</dbReference>
<evidence type="ECO:0000256" key="7">
    <source>
        <dbReference type="SAM" id="MobiDB-lite"/>
    </source>
</evidence>
<dbReference type="Pfam" id="PF04545">
    <property type="entry name" value="Sigma70_r4"/>
    <property type="match status" value="1"/>
</dbReference>
<dbReference type="OrthoDB" id="9809557at2"/>
<dbReference type="InterPro" id="IPR007127">
    <property type="entry name" value="RNA_pol_sigma_70_r1_1"/>
</dbReference>
<dbReference type="EMBL" id="LT629973">
    <property type="protein sequence ID" value="SEH79340.1"/>
    <property type="molecule type" value="Genomic_DNA"/>
</dbReference>
<dbReference type="PANTHER" id="PTHR30603">
    <property type="entry name" value="RNA POLYMERASE SIGMA FACTOR RPO"/>
    <property type="match status" value="1"/>
</dbReference>
<dbReference type="Gene3D" id="1.10.601.10">
    <property type="entry name" value="RNA Polymerase Primary Sigma Factor"/>
    <property type="match status" value="2"/>
</dbReference>
<dbReference type="InterPro" id="IPR042189">
    <property type="entry name" value="RNA_pol_sigma_70_r1_1_sf"/>
</dbReference>
<keyword evidence="2 6" id="KW-0805">Transcription regulation</keyword>
<evidence type="ECO:0000256" key="3">
    <source>
        <dbReference type="ARBA" id="ARBA00023082"/>
    </source>
</evidence>
<keyword evidence="1 6" id="KW-0963">Cytoplasm</keyword>
<dbReference type="GO" id="GO:0003677">
    <property type="term" value="F:DNA binding"/>
    <property type="evidence" value="ECO:0007669"/>
    <property type="project" value="UniProtKB-UniRule"/>
</dbReference>
<dbReference type="HAMAP" id="MF_00963">
    <property type="entry name" value="Sigma70_RpoD_SigA"/>
    <property type="match status" value="1"/>
</dbReference>
<keyword evidence="3 6" id="KW-0731">Sigma factor</keyword>
<feature type="compositionally biased region" description="Basic and acidic residues" evidence="7">
    <location>
        <begin position="20"/>
        <end position="33"/>
    </location>
</feature>
<dbReference type="InterPro" id="IPR013325">
    <property type="entry name" value="RNA_pol_sigma_r2"/>
</dbReference>
<dbReference type="Proteomes" id="UP000176204">
    <property type="component" value="Chromosome I"/>
</dbReference>
<feature type="DNA-binding region" description="H-T-H motif" evidence="6">
    <location>
        <begin position="694"/>
        <end position="713"/>
    </location>
</feature>
<dbReference type="InterPro" id="IPR036388">
    <property type="entry name" value="WH-like_DNA-bd_sf"/>
</dbReference>
<name>A0A1H6L4L6_9BACT</name>
<feature type="region of interest" description="Disordered" evidence="7">
    <location>
        <begin position="1"/>
        <end position="102"/>
    </location>
</feature>
<dbReference type="InterPro" id="IPR012760">
    <property type="entry name" value="RNA_pol_sigma_RpoD_C"/>
</dbReference>
<dbReference type="InterPro" id="IPR050239">
    <property type="entry name" value="Sigma-70_RNA_pol_init_factors"/>
</dbReference>
<comment type="subcellular location">
    <subcellularLocation>
        <location evidence="6">Cytoplasm</location>
    </subcellularLocation>
</comment>
<dbReference type="Gene3D" id="1.10.10.10">
    <property type="entry name" value="Winged helix-like DNA-binding domain superfamily/Winged helix DNA-binding domain"/>
    <property type="match status" value="2"/>
</dbReference>
<proteinExistence type="inferred from homology"/>
<dbReference type="SUPFAM" id="SSF88659">
    <property type="entry name" value="Sigma3 and sigma4 domains of RNA polymerase sigma factors"/>
    <property type="match status" value="2"/>
</dbReference>
<organism evidence="10 11">
    <name type="scientific">Akkermansia glycaniphila</name>
    <dbReference type="NCBI Taxonomy" id="1679444"/>
    <lineage>
        <taxon>Bacteria</taxon>
        <taxon>Pseudomonadati</taxon>
        <taxon>Verrucomicrobiota</taxon>
        <taxon>Verrucomicrobiia</taxon>
        <taxon>Verrucomicrobiales</taxon>
        <taxon>Akkermansiaceae</taxon>
        <taxon>Akkermansia</taxon>
    </lineage>
</organism>
<dbReference type="NCBIfam" id="TIGR02393">
    <property type="entry name" value="RpoD_Cterm"/>
    <property type="match status" value="1"/>
</dbReference>
<comment type="similarity">
    <text evidence="6">Belongs to the sigma-70 factor family. RpoD/SigA subfamily.</text>
</comment>
<dbReference type="STRING" id="1679444.PYTT_0788"/>
<comment type="subunit">
    <text evidence="6">Interacts transiently with the RNA polymerase catalytic core.</text>
</comment>
<evidence type="ECO:0000259" key="8">
    <source>
        <dbReference type="PROSITE" id="PS00715"/>
    </source>
</evidence>
<dbReference type="KEGG" id="agl:PYTT_0788"/>
<keyword evidence="4 6" id="KW-0238">DNA-binding</keyword>
<feature type="compositionally biased region" description="Low complexity" evidence="7">
    <location>
        <begin position="1"/>
        <end position="19"/>
    </location>
</feature>
<dbReference type="PRINTS" id="PR00046">
    <property type="entry name" value="SIGMA70FCT"/>
</dbReference>
<dbReference type="RefSeq" id="WP_083076525.1">
    <property type="nucleotide sequence ID" value="NZ_LIGX01000013.1"/>
</dbReference>
<dbReference type="InterPro" id="IPR007624">
    <property type="entry name" value="RNA_pol_sigma70_r3"/>
</dbReference>
<dbReference type="NCBIfam" id="TIGR02937">
    <property type="entry name" value="sigma70-ECF"/>
    <property type="match status" value="1"/>
</dbReference>
<evidence type="ECO:0000313" key="10">
    <source>
        <dbReference type="EMBL" id="SEH79340.1"/>
    </source>
</evidence>
<feature type="region of interest" description="Sigma-70 factor domain-3" evidence="6">
    <location>
        <begin position="579"/>
        <end position="655"/>
    </location>
</feature>
<feature type="compositionally biased region" description="Low complexity" evidence="7">
    <location>
        <begin position="34"/>
        <end position="77"/>
    </location>
</feature>
<feature type="domain" description="RNA polymerase sigma-70" evidence="9">
    <location>
        <begin position="693"/>
        <end position="719"/>
    </location>
</feature>
<dbReference type="Gene3D" id="1.10.220.120">
    <property type="entry name" value="Sigma-70 factor, region 1.1"/>
    <property type="match status" value="2"/>
</dbReference>
<protein>
    <recommendedName>
        <fullName evidence="6">RNA polymerase sigma factor SigA</fullName>
    </recommendedName>
</protein>
<evidence type="ECO:0000256" key="2">
    <source>
        <dbReference type="ARBA" id="ARBA00023015"/>
    </source>
</evidence>
<dbReference type="FunFam" id="1.10.601.10:FF:000001">
    <property type="entry name" value="RNA polymerase sigma factor SigA"/>
    <property type="match status" value="1"/>
</dbReference>
<dbReference type="SUPFAM" id="SSF88946">
    <property type="entry name" value="Sigma2 domain of RNA polymerase sigma factors"/>
    <property type="match status" value="1"/>
</dbReference>
<dbReference type="InterPro" id="IPR013324">
    <property type="entry name" value="RNA_pol_sigma_r3/r4-like"/>
</dbReference>
<comment type="function">
    <text evidence="6">Sigma factors are initiation factors that promote the attachment of RNA polymerase to specific initiation sites and are then released. This sigma factor is the primary sigma factor during exponential growth.</text>
</comment>
<dbReference type="PROSITE" id="PS00715">
    <property type="entry name" value="SIGMA70_1"/>
    <property type="match status" value="1"/>
</dbReference>
<evidence type="ECO:0000313" key="11">
    <source>
        <dbReference type="Proteomes" id="UP000176204"/>
    </source>
</evidence>